<dbReference type="InterPro" id="IPR029044">
    <property type="entry name" value="Nucleotide-diphossugar_trans"/>
</dbReference>
<protein>
    <recommendedName>
        <fullName evidence="3">Glycosyltransferase 2-like domain-containing protein</fullName>
    </recommendedName>
</protein>
<dbReference type="CDD" id="cd02511">
    <property type="entry name" value="Beta4Glucosyltransferase"/>
    <property type="match status" value="1"/>
</dbReference>
<evidence type="ECO:0000313" key="1">
    <source>
        <dbReference type="EMBL" id="PIZ45874.1"/>
    </source>
</evidence>
<organism evidence="1 2">
    <name type="scientific">Candidatus Woesebacteria bacterium CG_4_10_14_0_2_um_filter_44_9</name>
    <dbReference type="NCBI Taxonomy" id="1975055"/>
    <lineage>
        <taxon>Bacteria</taxon>
        <taxon>Candidatus Woeseibacteriota</taxon>
    </lineage>
</organism>
<evidence type="ECO:0000313" key="2">
    <source>
        <dbReference type="Proteomes" id="UP000231727"/>
    </source>
</evidence>
<dbReference type="AlphaFoldDB" id="A0A2M7TIK7"/>
<reference evidence="2" key="1">
    <citation type="submission" date="2017-09" db="EMBL/GenBank/DDBJ databases">
        <title>Depth-based differentiation of microbial function through sediment-hosted aquifers and enrichment of novel symbionts in the deep terrestrial subsurface.</title>
        <authorList>
            <person name="Probst A.J."/>
            <person name="Ladd B."/>
            <person name="Jarett J.K."/>
            <person name="Geller-Mcgrath D.E."/>
            <person name="Sieber C.M.K."/>
            <person name="Emerson J.B."/>
            <person name="Anantharaman K."/>
            <person name="Thomas B.C."/>
            <person name="Malmstrom R."/>
            <person name="Stieglmeier M."/>
            <person name="Klingl A."/>
            <person name="Woyke T."/>
            <person name="Ryan C.M."/>
            <person name="Banfield J.F."/>
        </authorList>
    </citation>
    <scope>NUCLEOTIDE SEQUENCE [LARGE SCALE GENOMIC DNA]</scope>
</reference>
<dbReference type="Gene3D" id="3.90.550.10">
    <property type="entry name" value="Spore Coat Polysaccharide Biosynthesis Protein SpsA, Chain A"/>
    <property type="match status" value="1"/>
</dbReference>
<gene>
    <name evidence="1" type="ORF">COY30_01175</name>
</gene>
<dbReference type="SUPFAM" id="SSF53448">
    <property type="entry name" value="Nucleotide-diphospho-sugar transferases"/>
    <property type="match status" value="1"/>
</dbReference>
<evidence type="ECO:0008006" key="3">
    <source>
        <dbReference type="Google" id="ProtNLM"/>
    </source>
</evidence>
<accession>A0A2M7TIK7</accession>
<dbReference type="PANTHER" id="PTHR43630:SF2">
    <property type="entry name" value="GLYCOSYLTRANSFERASE"/>
    <property type="match status" value="1"/>
</dbReference>
<dbReference type="PANTHER" id="PTHR43630">
    <property type="entry name" value="POLY-BETA-1,6-N-ACETYL-D-GLUCOSAMINE SYNTHASE"/>
    <property type="match status" value="1"/>
</dbReference>
<comment type="caution">
    <text evidence="1">The sequence shown here is derived from an EMBL/GenBank/DDBJ whole genome shotgun (WGS) entry which is preliminary data.</text>
</comment>
<sequence>MAKNRRQGFLFKKVGEGVVEVKVKGQRLKVKVSVIMLVGGNYDEKLLKKCLASVSWADEIIRVETDKLAGSFADWRNEGAKKARGEWLLYVDSDEQVSRDLKLEILNLFRISNLEFGISAYAIPRQNILLGKCMRFGGWWPDYVIRLIQKDALFEWEGDLHEQPKVRGEIGKLKNPLIHVSHRSLTEMVAKTNEWSEIEARLLFKAGHPKMTWWRFFSAAFREFWYRGVVKFGFLDGTVGIIEIVYQVFSRLVTYSKLWEKQLSATRT</sequence>
<dbReference type="Proteomes" id="UP000231727">
    <property type="component" value="Unassembled WGS sequence"/>
</dbReference>
<name>A0A2M7TIK7_9BACT</name>
<proteinExistence type="predicted"/>
<dbReference type="EMBL" id="PFNN01000023">
    <property type="protein sequence ID" value="PIZ45874.1"/>
    <property type="molecule type" value="Genomic_DNA"/>
</dbReference>